<dbReference type="PANTHER" id="PTHR30386:SF28">
    <property type="entry name" value="EXPORTED PROTEIN"/>
    <property type="match status" value="1"/>
</dbReference>
<feature type="transmembrane region" description="Helical" evidence="2">
    <location>
        <begin position="40"/>
        <end position="64"/>
    </location>
</feature>
<dbReference type="Proteomes" id="UP000239724">
    <property type="component" value="Unassembled WGS sequence"/>
</dbReference>
<keyword evidence="5" id="KW-1185">Reference proteome</keyword>
<organism evidence="4 5">
    <name type="scientific">Rhodopila globiformis</name>
    <name type="common">Rhodopseudomonas globiformis</name>
    <dbReference type="NCBI Taxonomy" id="1071"/>
    <lineage>
        <taxon>Bacteria</taxon>
        <taxon>Pseudomonadati</taxon>
        <taxon>Pseudomonadota</taxon>
        <taxon>Alphaproteobacteria</taxon>
        <taxon>Acetobacterales</taxon>
        <taxon>Acetobacteraceae</taxon>
        <taxon>Rhodopila</taxon>
    </lineage>
</organism>
<dbReference type="PANTHER" id="PTHR30386">
    <property type="entry name" value="MEMBRANE FUSION SUBUNIT OF EMRAB-TOLC MULTIDRUG EFFLUX PUMP"/>
    <property type="match status" value="1"/>
</dbReference>
<keyword evidence="2" id="KW-1133">Transmembrane helix</keyword>
<proteinExistence type="predicted"/>
<dbReference type="AlphaFoldDB" id="A0A2S6NAH4"/>
<accession>A0A2S6NAH4</accession>
<dbReference type="InterPro" id="IPR050739">
    <property type="entry name" value="MFP"/>
</dbReference>
<name>A0A2S6NAH4_RHOGL</name>
<dbReference type="EMBL" id="NHRY01000187">
    <property type="protein sequence ID" value="PPQ31620.1"/>
    <property type="molecule type" value="Genomic_DNA"/>
</dbReference>
<evidence type="ECO:0000256" key="2">
    <source>
        <dbReference type="SAM" id="Phobius"/>
    </source>
</evidence>
<dbReference type="InterPro" id="IPR058982">
    <property type="entry name" value="Beta-barrel_AprE"/>
</dbReference>
<reference evidence="4 5" key="1">
    <citation type="journal article" date="2018" name="Arch. Microbiol.">
        <title>New insights into the metabolic potential of the phototrophic purple bacterium Rhodopila globiformis DSM 161(T) from its draft genome sequence and evidence for a vanadium-dependent nitrogenase.</title>
        <authorList>
            <person name="Imhoff J.F."/>
            <person name="Rahn T."/>
            <person name="Kunzel S."/>
            <person name="Neulinger S.C."/>
        </authorList>
    </citation>
    <scope>NUCLEOTIDE SEQUENCE [LARGE SCALE GENOMIC DNA]</scope>
    <source>
        <strain evidence="4 5">DSM 161</strain>
    </source>
</reference>
<evidence type="ECO:0000259" key="3">
    <source>
        <dbReference type="Pfam" id="PF26002"/>
    </source>
</evidence>
<comment type="caution">
    <text evidence="4">The sequence shown here is derived from an EMBL/GenBank/DDBJ whole genome shotgun (WGS) entry which is preliminary data.</text>
</comment>
<protein>
    <recommendedName>
        <fullName evidence="3">AprE-like beta-barrel domain-containing protein</fullName>
    </recommendedName>
</protein>
<gene>
    <name evidence="4" type="ORF">CCS01_17075</name>
</gene>
<keyword evidence="2" id="KW-0472">Membrane</keyword>
<evidence type="ECO:0000313" key="5">
    <source>
        <dbReference type="Proteomes" id="UP000239724"/>
    </source>
</evidence>
<evidence type="ECO:0000256" key="1">
    <source>
        <dbReference type="SAM" id="Coils"/>
    </source>
</evidence>
<evidence type="ECO:0000313" key="4">
    <source>
        <dbReference type="EMBL" id="PPQ31620.1"/>
    </source>
</evidence>
<keyword evidence="1" id="KW-0175">Coiled coil</keyword>
<dbReference type="Pfam" id="PF26002">
    <property type="entry name" value="Beta-barrel_AprE"/>
    <property type="match status" value="1"/>
</dbReference>
<keyword evidence="2" id="KW-0812">Transmembrane</keyword>
<feature type="domain" description="AprE-like beta-barrel" evidence="3">
    <location>
        <begin position="317"/>
        <end position="410"/>
    </location>
</feature>
<dbReference type="Gene3D" id="2.40.30.170">
    <property type="match status" value="1"/>
</dbReference>
<dbReference type="PRINTS" id="PR01490">
    <property type="entry name" value="RTXTOXIND"/>
</dbReference>
<sequence length="431" mass="47014">MRRSAGNSHKENKEAHMAGSLFRAEAVEFRRNRAWSGTTIAPPLAMWLLTAFLSASVFAAGIFLSVGTYAEKETVYGYLTPITGIAKLMPAEPGSVAELYVADGETVTAGQRLLLVKTERHGTQGQGVDTAILAGLKAKHAAIADRLDIERHHAAEQRQSLSDALAALEADIATLTDALRTQRQRLLVAHDQVEAVRSTVAKGYTSLTEFRRRQDMELSQRQAETEIYRQIAAKAVEVRAKRYAMAELDTKTADNLAVLRAAMADADASLAEAQARQGYLMTAPIAGRITNLQAWIGMGTRAEVPLLSIVPDHAPLEISLLVPARAAGFIGRGQTVHVAFDAFPFQRFGFYSGTIVSMSDALLKPSETAGPMTVKEASYRATARLDRQTITAYGHEVPLRPDMSLKADIVIDRRSLVQWLFDPLLSARGRM</sequence>
<feature type="coiled-coil region" evidence="1">
    <location>
        <begin position="151"/>
        <end position="185"/>
    </location>
</feature>